<keyword evidence="9" id="KW-1185">Reference proteome</keyword>
<dbReference type="InterPro" id="IPR015422">
    <property type="entry name" value="PyrdxlP-dep_Trfase_small"/>
</dbReference>
<sequence length="337" mass="36570">MKTIDLRSDTVTKPTAAMKQTMFEADVGDDVYGEDPTVNFLENKAADLLGKEAALFCASGTQSNLIALMAHCERGDEYIVGQDAHTYKYEAGGAAVLGSIQPQPVSLEADGTLDLEAVRNVIKPDDFHFAQTKLLCLENTIGGKVLPLAYIAQAKKLVDEHHLAFHLDGARLFNAMISQGVDVKEITMPFDSISICLSKGLGAPIGSVLVANSAIIAKARRIRKILGGGMRQAGMLAAAGIYALDNNLQRLNDDHANAKLLEQGFSAIEGITLHGRAQTNMVFFSAEKQKQLVDFLAEKNIIISNRKVIRLVFHLDVTADDVQKVIAAVNEFYRTKV</sequence>
<evidence type="ECO:0000256" key="1">
    <source>
        <dbReference type="ARBA" id="ARBA00001933"/>
    </source>
</evidence>
<dbReference type="InterPro" id="IPR015421">
    <property type="entry name" value="PyrdxlP-dep_Trfase_major"/>
</dbReference>
<dbReference type="PANTHER" id="PTHR48097">
    <property type="entry name" value="L-THREONINE ALDOLASE-RELATED"/>
    <property type="match status" value="1"/>
</dbReference>
<dbReference type="eggNOG" id="COG2008">
    <property type="taxonomic scope" value="Bacteria"/>
</dbReference>
<dbReference type="KEGG" id="gni:GNIT_1586"/>
<comment type="cofactor">
    <cofactor evidence="1">
        <name>pyridoxal 5'-phosphate</name>
        <dbReference type="ChEBI" id="CHEBI:597326"/>
    </cofactor>
</comment>
<dbReference type="GO" id="GO:0005829">
    <property type="term" value="C:cytosol"/>
    <property type="evidence" value="ECO:0007669"/>
    <property type="project" value="TreeGrafter"/>
</dbReference>
<dbReference type="STRING" id="1085623.GNIT_1586"/>
<comment type="similarity">
    <text evidence="2">Belongs to the threonine aldolase family.</text>
</comment>
<dbReference type="GO" id="GO:0008732">
    <property type="term" value="F:L-allo-threonine aldolase activity"/>
    <property type="evidence" value="ECO:0007669"/>
    <property type="project" value="TreeGrafter"/>
</dbReference>
<dbReference type="InterPro" id="IPR001597">
    <property type="entry name" value="ArAA_b-elim_lyase/Thr_aldolase"/>
</dbReference>
<feature type="modified residue" description="N6-(pyridoxal phosphate)lysine" evidence="6">
    <location>
        <position position="199"/>
    </location>
</feature>
<dbReference type="NCBIfam" id="NF007825">
    <property type="entry name" value="PRK10534.1"/>
    <property type="match status" value="1"/>
</dbReference>
<dbReference type="Pfam" id="PF01212">
    <property type="entry name" value="Beta_elim_lyase"/>
    <property type="match status" value="1"/>
</dbReference>
<dbReference type="InterPro" id="IPR023603">
    <property type="entry name" value="Low_specificity_L-TA-like"/>
</dbReference>
<name>G4QH72_GLANF</name>
<dbReference type="Proteomes" id="UP000009282">
    <property type="component" value="Chromosome"/>
</dbReference>
<dbReference type="AlphaFoldDB" id="G4QH72"/>
<dbReference type="InterPro" id="IPR015424">
    <property type="entry name" value="PyrdxlP-dep_Trfase"/>
</dbReference>
<dbReference type="FunFam" id="3.40.640.10:FF:000030">
    <property type="entry name" value="Low-specificity L-threonine aldolase"/>
    <property type="match status" value="1"/>
</dbReference>
<dbReference type="OrthoDB" id="9774495at2"/>
<organism evidence="8 9">
    <name type="scientific">Glaciecola nitratireducens (strain JCM 12485 / KCTC 12276 / FR1064)</name>
    <dbReference type="NCBI Taxonomy" id="1085623"/>
    <lineage>
        <taxon>Bacteria</taxon>
        <taxon>Pseudomonadati</taxon>
        <taxon>Pseudomonadota</taxon>
        <taxon>Gammaproteobacteria</taxon>
        <taxon>Alteromonadales</taxon>
        <taxon>Alteromonadaceae</taxon>
        <taxon>Brumicola</taxon>
    </lineage>
</organism>
<dbReference type="RefSeq" id="WP_014108577.1">
    <property type="nucleotide sequence ID" value="NC_016041.1"/>
</dbReference>
<evidence type="ECO:0000256" key="3">
    <source>
        <dbReference type="ARBA" id="ARBA00011881"/>
    </source>
</evidence>
<gene>
    <name evidence="8" type="ordered locus">GNIT_1586</name>
</gene>
<dbReference type="PANTHER" id="PTHR48097:SF9">
    <property type="entry name" value="L-THREONINE ALDOLASE"/>
    <property type="match status" value="1"/>
</dbReference>
<feature type="domain" description="Aromatic amino acid beta-eliminating lyase/threonine aldolase" evidence="7">
    <location>
        <begin position="5"/>
        <end position="285"/>
    </location>
</feature>
<dbReference type="GO" id="GO:0006545">
    <property type="term" value="P:glycine biosynthetic process"/>
    <property type="evidence" value="ECO:0007669"/>
    <property type="project" value="TreeGrafter"/>
</dbReference>
<dbReference type="EMBL" id="CP003060">
    <property type="protein sequence ID" value="AEP29703.1"/>
    <property type="molecule type" value="Genomic_DNA"/>
</dbReference>
<dbReference type="SUPFAM" id="SSF53383">
    <property type="entry name" value="PLP-dependent transferases"/>
    <property type="match status" value="1"/>
</dbReference>
<evidence type="ECO:0000256" key="5">
    <source>
        <dbReference type="ARBA" id="ARBA00023239"/>
    </source>
</evidence>
<dbReference type="HOGENOM" id="CLU_029381_0_3_6"/>
<dbReference type="CDD" id="cd06502">
    <property type="entry name" value="TA_like"/>
    <property type="match status" value="1"/>
</dbReference>
<dbReference type="PIRSF" id="PIRSF017617">
    <property type="entry name" value="Thr_aldolase"/>
    <property type="match status" value="1"/>
</dbReference>
<comment type="subunit">
    <text evidence="3">Homotetramer.</text>
</comment>
<evidence type="ECO:0000256" key="4">
    <source>
        <dbReference type="ARBA" id="ARBA00022898"/>
    </source>
</evidence>
<proteinExistence type="inferred from homology"/>
<protein>
    <submittedName>
        <fullName evidence="8">Threonine aldolase</fullName>
    </submittedName>
</protein>
<keyword evidence="5" id="KW-0456">Lyase</keyword>
<dbReference type="NCBIfam" id="NF041359">
    <property type="entry name" value="GntG_guanitoxin"/>
    <property type="match status" value="1"/>
</dbReference>
<reference evidence="8 9" key="1">
    <citation type="journal article" date="2011" name="J. Bacteriol.">
        <title>Complete genome sequence of seawater bacterium Glaciecola nitratireducens FR1064T.</title>
        <authorList>
            <person name="Bian F."/>
            <person name="Qin Q.L."/>
            <person name="Xie B.B."/>
            <person name="Shu Y.L."/>
            <person name="Zhang X.Y."/>
            <person name="Yu Y."/>
            <person name="Chen B."/>
            <person name="Chen X.L."/>
            <person name="Zhou B.C."/>
            <person name="Zhang Y.Z."/>
        </authorList>
    </citation>
    <scope>NUCLEOTIDE SEQUENCE [LARGE SCALE GENOMIC DNA]</scope>
    <source>
        <strain evidence="9">JCM 12485 / KCTC 12276 / FR1064</strain>
    </source>
</reference>
<evidence type="ECO:0000259" key="7">
    <source>
        <dbReference type="Pfam" id="PF01212"/>
    </source>
</evidence>
<evidence type="ECO:0000313" key="9">
    <source>
        <dbReference type="Proteomes" id="UP000009282"/>
    </source>
</evidence>
<accession>G4QH72</accession>
<evidence type="ECO:0000313" key="8">
    <source>
        <dbReference type="EMBL" id="AEP29703.1"/>
    </source>
</evidence>
<keyword evidence="4" id="KW-0663">Pyridoxal phosphate</keyword>
<dbReference type="GO" id="GO:0006567">
    <property type="term" value="P:L-threonine catabolic process"/>
    <property type="evidence" value="ECO:0007669"/>
    <property type="project" value="TreeGrafter"/>
</dbReference>
<evidence type="ECO:0000256" key="6">
    <source>
        <dbReference type="PIRSR" id="PIRSR017617-1"/>
    </source>
</evidence>
<dbReference type="Gene3D" id="3.40.640.10">
    <property type="entry name" value="Type I PLP-dependent aspartate aminotransferase-like (Major domain)"/>
    <property type="match status" value="1"/>
</dbReference>
<dbReference type="Gene3D" id="3.90.1150.10">
    <property type="entry name" value="Aspartate Aminotransferase, domain 1"/>
    <property type="match status" value="1"/>
</dbReference>
<evidence type="ECO:0000256" key="2">
    <source>
        <dbReference type="ARBA" id="ARBA00006966"/>
    </source>
</evidence>